<evidence type="ECO:0000259" key="2">
    <source>
        <dbReference type="Pfam" id="PF22936"/>
    </source>
</evidence>
<feature type="region of interest" description="Disordered" evidence="1">
    <location>
        <begin position="152"/>
        <end position="206"/>
    </location>
</feature>
<name>A0A9D4X3Q6_PEA</name>
<evidence type="ECO:0000256" key="1">
    <source>
        <dbReference type="SAM" id="MobiDB-lite"/>
    </source>
</evidence>
<feature type="region of interest" description="Disordered" evidence="1">
    <location>
        <begin position="225"/>
        <end position="251"/>
    </location>
</feature>
<organism evidence="3 4">
    <name type="scientific">Pisum sativum</name>
    <name type="common">Garden pea</name>
    <name type="synonym">Lathyrus oleraceus</name>
    <dbReference type="NCBI Taxonomy" id="3888"/>
    <lineage>
        <taxon>Eukaryota</taxon>
        <taxon>Viridiplantae</taxon>
        <taxon>Streptophyta</taxon>
        <taxon>Embryophyta</taxon>
        <taxon>Tracheophyta</taxon>
        <taxon>Spermatophyta</taxon>
        <taxon>Magnoliopsida</taxon>
        <taxon>eudicotyledons</taxon>
        <taxon>Gunneridae</taxon>
        <taxon>Pentapetalae</taxon>
        <taxon>rosids</taxon>
        <taxon>fabids</taxon>
        <taxon>Fabales</taxon>
        <taxon>Fabaceae</taxon>
        <taxon>Papilionoideae</taxon>
        <taxon>50 kb inversion clade</taxon>
        <taxon>NPAAA clade</taxon>
        <taxon>Hologalegina</taxon>
        <taxon>IRL clade</taxon>
        <taxon>Fabeae</taxon>
        <taxon>Lathyrus</taxon>
    </lineage>
</organism>
<feature type="domain" description="Retrovirus-related Pol polyprotein from transposon TNT 1-94-like beta-barrel" evidence="2">
    <location>
        <begin position="97"/>
        <end position="146"/>
    </location>
</feature>
<accession>A0A9D4X3Q6</accession>
<dbReference type="Proteomes" id="UP001058974">
    <property type="component" value="Chromosome 5"/>
</dbReference>
<proteinExistence type="predicted"/>
<dbReference type="InterPro" id="IPR054722">
    <property type="entry name" value="PolX-like_BBD"/>
</dbReference>
<dbReference type="AlphaFoldDB" id="A0A9D4X3Q6"/>
<dbReference type="EMBL" id="JAMSHJ010000005">
    <property type="protein sequence ID" value="KAI5411610.1"/>
    <property type="molecule type" value="Genomic_DNA"/>
</dbReference>
<gene>
    <name evidence="3" type="ORF">KIW84_056615</name>
</gene>
<reference evidence="3 4" key="1">
    <citation type="journal article" date="2022" name="Nat. Genet.">
        <title>Improved pea reference genome and pan-genome highlight genomic features and evolutionary characteristics.</title>
        <authorList>
            <person name="Yang T."/>
            <person name="Liu R."/>
            <person name="Luo Y."/>
            <person name="Hu S."/>
            <person name="Wang D."/>
            <person name="Wang C."/>
            <person name="Pandey M.K."/>
            <person name="Ge S."/>
            <person name="Xu Q."/>
            <person name="Li N."/>
            <person name="Li G."/>
            <person name="Huang Y."/>
            <person name="Saxena R.K."/>
            <person name="Ji Y."/>
            <person name="Li M."/>
            <person name="Yan X."/>
            <person name="He Y."/>
            <person name="Liu Y."/>
            <person name="Wang X."/>
            <person name="Xiang C."/>
            <person name="Varshney R.K."/>
            <person name="Ding H."/>
            <person name="Gao S."/>
            <person name="Zong X."/>
        </authorList>
    </citation>
    <scope>NUCLEOTIDE SEQUENCE [LARGE SCALE GENOMIC DNA]</scope>
    <source>
        <strain evidence="3 4">cv. Zhongwan 6</strain>
    </source>
</reference>
<protein>
    <recommendedName>
        <fullName evidence="2">Retrovirus-related Pol polyprotein from transposon TNT 1-94-like beta-barrel domain-containing protein</fullName>
    </recommendedName>
</protein>
<dbReference type="Pfam" id="PF22936">
    <property type="entry name" value="Pol_BBD"/>
    <property type="match status" value="1"/>
</dbReference>
<feature type="compositionally biased region" description="Low complexity" evidence="1">
    <location>
        <begin position="177"/>
        <end position="191"/>
    </location>
</feature>
<comment type="caution">
    <text evidence="3">The sequence shown here is derived from an EMBL/GenBank/DDBJ whole genome shotgun (WGS) entry which is preliminary data.</text>
</comment>
<sequence>MKQKFQGSNLVKREQLQALQKDFEILHMKEGENVNAYFSRTLTIASKMKARGERHYQYECPDWEKKANYAEFEEKDEEEILLMYYVEIKHGEKEEVWFLDSGCSNHMSGNKRWLLDLDEGFRHTVKLGNDSRMTIIGKGNVHMQVNRFTQGVEGNEEGVRSGNEEGCNNDNEEGGNNDDTINSIESNSSSSESHEVESPNMVEGRVQRAPSYLVDYEIGEGLSDEDNLNAMMMPTEDDPLSFEEARNNNKY</sequence>
<evidence type="ECO:0000313" key="4">
    <source>
        <dbReference type="Proteomes" id="UP001058974"/>
    </source>
</evidence>
<evidence type="ECO:0000313" key="3">
    <source>
        <dbReference type="EMBL" id="KAI5411610.1"/>
    </source>
</evidence>
<keyword evidence="4" id="KW-1185">Reference proteome</keyword>
<dbReference type="Gramene" id="Psat05G0661500-T1">
    <property type="protein sequence ID" value="KAI5411610.1"/>
    <property type="gene ID" value="KIW84_056615"/>
</dbReference>